<dbReference type="PANTHER" id="PTHR30193">
    <property type="entry name" value="ABC TRANSPORTER PERMEASE PROTEIN"/>
    <property type="match status" value="1"/>
</dbReference>
<dbReference type="GO" id="GO:0005886">
    <property type="term" value="C:plasma membrane"/>
    <property type="evidence" value="ECO:0007669"/>
    <property type="project" value="UniProtKB-SubCell"/>
</dbReference>
<dbReference type="Pfam" id="PF00528">
    <property type="entry name" value="BPD_transp_1"/>
    <property type="match status" value="1"/>
</dbReference>
<dbReference type="PANTHER" id="PTHR30193:SF1">
    <property type="entry name" value="ABC TRANSPORTER PERMEASE PROTEIN YESP-RELATED"/>
    <property type="match status" value="1"/>
</dbReference>
<keyword evidence="5 7" id="KW-1133">Transmembrane helix</keyword>
<accession>A0A6B0YWZ0</accession>
<evidence type="ECO:0000256" key="2">
    <source>
        <dbReference type="ARBA" id="ARBA00022448"/>
    </source>
</evidence>
<organism evidence="9">
    <name type="scientific">Caldilineaceae bacterium SB0664_bin_27</name>
    <dbReference type="NCBI Taxonomy" id="2605260"/>
    <lineage>
        <taxon>Bacteria</taxon>
        <taxon>Bacillati</taxon>
        <taxon>Chloroflexota</taxon>
        <taxon>Caldilineae</taxon>
        <taxon>Caldilineales</taxon>
        <taxon>Caldilineaceae</taxon>
    </lineage>
</organism>
<evidence type="ECO:0000256" key="7">
    <source>
        <dbReference type="RuleBase" id="RU363032"/>
    </source>
</evidence>
<dbReference type="AlphaFoldDB" id="A0A6B0YWZ0"/>
<keyword evidence="3" id="KW-1003">Cell membrane</keyword>
<comment type="subcellular location">
    <subcellularLocation>
        <location evidence="1 7">Cell membrane</location>
        <topology evidence="1 7">Multi-pass membrane protein</topology>
    </subcellularLocation>
</comment>
<name>A0A6B0YWZ0_9CHLR</name>
<feature type="transmembrane region" description="Helical" evidence="7">
    <location>
        <begin position="169"/>
        <end position="189"/>
    </location>
</feature>
<evidence type="ECO:0000256" key="4">
    <source>
        <dbReference type="ARBA" id="ARBA00022692"/>
    </source>
</evidence>
<comment type="similarity">
    <text evidence="7">Belongs to the binding-protein-dependent transport system permease family.</text>
</comment>
<dbReference type="EMBL" id="VXRG01000161">
    <property type="protein sequence ID" value="MXY95570.1"/>
    <property type="molecule type" value="Genomic_DNA"/>
</dbReference>
<feature type="transmembrane region" description="Helical" evidence="7">
    <location>
        <begin position="275"/>
        <end position="292"/>
    </location>
</feature>
<evidence type="ECO:0000256" key="5">
    <source>
        <dbReference type="ARBA" id="ARBA00022989"/>
    </source>
</evidence>
<feature type="domain" description="ABC transmembrane type-1" evidence="8">
    <location>
        <begin position="76"/>
        <end position="291"/>
    </location>
</feature>
<feature type="transmembrane region" description="Helical" evidence="7">
    <location>
        <begin position="214"/>
        <end position="235"/>
    </location>
</feature>
<evidence type="ECO:0000256" key="6">
    <source>
        <dbReference type="ARBA" id="ARBA00023136"/>
    </source>
</evidence>
<dbReference type="PROSITE" id="PS50928">
    <property type="entry name" value="ABC_TM1"/>
    <property type="match status" value="1"/>
</dbReference>
<gene>
    <name evidence="9" type="ORF">F4Y42_19205</name>
</gene>
<sequence>MAASTEKVSRYTPQEWRNLRLGLLFVSPWALGFLLFTIYPLLSSLYYSLTRYDLLRPPVFLGAKNYLTLFFDDPHFWNVMYNTLFYVGLSVPFGVGAAFIIANMLNSKIVARSFFRSVIYVPSIVPAVASAMVWQFLMNVQYGAINGVLRYFGLPIIPFLSNPGWAKPSLILVAIWAQGAAVVIFLAALQDVPRSLYEAATVDGANLWHKFRNVTIPLTSPIILFNLIMGLIVAFQEFTVPWLLTEGGPMNSTEFYLIHLYRNAFEYLRMGKASALAWILFLIIVVFSLIIFKSSARWVYYGGEK</sequence>
<dbReference type="InterPro" id="IPR051393">
    <property type="entry name" value="ABC_transporter_permease"/>
</dbReference>
<keyword evidence="6 7" id="KW-0472">Membrane</keyword>
<keyword evidence="2 7" id="KW-0813">Transport</keyword>
<dbReference type="InterPro" id="IPR000515">
    <property type="entry name" value="MetI-like"/>
</dbReference>
<evidence type="ECO:0000313" key="9">
    <source>
        <dbReference type="EMBL" id="MXY95570.1"/>
    </source>
</evidence>
<evidence type="ECO:0000256" key="1">
    <source>
        <dbReference type="ARBA" id="ARBA00004651"/>
    </source>
</evidence>
<dbReference type="Gene3D" id="1.10.3720.10">
    <property type="entry name" value="MetI-like"/>
    <property type="match status" value="1"/>
</dbReference>
<dbReference type="SUPFAM" id="SSF161098">
    <property type="entry name" value="MetI-like"/>
    <property type="match status" value="1"/>
</dbReference>
<dbReference type="InterPro" id="IPR035906">
    <property type="entry name" value="MetI-like_sf"/>
</dbReference>
<feature type="transmembrane region" description="Helical" evidence="7">
    <location>
        <begin position="21"/>
        <end position="42"/>
    </location>
</feature>
<dbReference type="GO" id="GO:0055085">
    <property type="term" value="P:transmembrane transport"/>
    <property type="evidence" value="ECO:0007669"/>
    <property type="project" value="InterPro"/>
</dbReference>
<keyword evidence="4 7" id="KW-0812">Transmembrane</keyword>
<feature type="transmembrane region" description="Helical" evidence="7">
    <location>
        <begin position="84"/>
        <end position="105"/>
    </location>
</feature>
<reference evidence="9" key="1">
    <citation type="submission" date="2019-09" db="EMBL/GenBank/DDBJ databases">
        <title>Characterisation of the sponge microbiome using genome-centric metagenomics.</title>
        <authorList>
            <person name="Engelberts J.P."/>
            <person name="Robbins S.J."/>
            <person name="De Goeij J.M."/>
            <person name="Aranda M."/>
            <person name="Bell S.C."/>
            <person name="Webster N.S."/>
        </authorList>
    </citation>
    <scope>NUCLEOTIDE SEQUENCE</scope>
    <source>
        <strain evidence="9">SB0664_bin_27</strain>
    </source>
</reference>
<feature type="transmembrane region" description="Helical" evidence="7">
    <location>
        <begin position="117"/>
        <end position="137"/>
    </location>
</feature>
<comment type="caution">
    <text evidence="9">The sequence shown here is derived from an EMBL/GenBank/DDBJ whole genome shotgun (WGS) entry which is preliminary data.</text>
</comment>
<proteinExistence type="inferred from homology"/>
<evidence type="ECO:0000256" key="3">
    <source>
        <dbReference type="ARBA" id="ARBA00022475"/>
    </source>
</evidence>
<dbReference type="CDD" id="cd06261">
    <property type="entry name" value="TM_PBP2"/>
    <property type="match status" value="1"/>
</dbReference>
<protein>
    <submittedName>
        <fullName evidence="9">Sugar ABC transporter permease</fullName>
    </submittedName>
</protein>
<evidence type="ECO:0000259" key="8">
    <source>
        <dbReference type="PROSITE" id="PS50928"/>
    </source>
</evidence>